<feature type="chain" id="PRO_5042971029" evidence="1">
    <location>
        <begin position="18"/>
        <end position="113"/>
    </location>
</feature>
<dbReference type="Proteomes" id="UP001303760">
    <property type="component" value="Unassembled WGS sequence"/>
</dbReference>
<feature type="signal peptide" evidence="1">
    <location>
        <begin position="1"/>
        <end position="17"/>
    </location>
</feature>
<accession>A0AAN7C260</accession>
<evidence type="ECO:0000256" key="1">
    <source>
        <dbReference type="SAM" id="SignalP"/>
    </source>
</evidence>
<sequence length="113" mass="12461">MIRLSIWLIAFLQVALCKPLLERDSGCITTTHKVNAKDYQDVIDPMSGFISPVAFGGNEGRELTNGSCAGTIFNKMTTSINVNLSDVASIMTEHIFKPCITQGMYGRWETDTL</sequence>
<dbReference type="AlphaFoldDB" id="A0AAN7C260"/>
<reference evidence="2" key="1">
    <citation type="journal article" date="2023" name="Mol. Phylogenet. Evol.">
        <title>Genome-scale phylogeny and comparative genomics of the fungal order Sordariales.</title>
        <authorList>
            <person name="Hensen N."/>
            <person name="Bonometti L."/>
            <person name="Westerberg I."/>
            <person name="Brannstrom I.O."/>
            <person name="Guillou S."/>
            <person name="Cros-Aarteil S."/>
            <person name="Calhoun S."/>
            <person name="Haridas S."/>
            <person name="Kuo A."/>
            <person name="Mondo S."/>
            <person name="Pangilinan J."/>
            <person name="Riley R."/>
            <person name="LaButti K."/>
            <person name="Andreopoulos B."/>
            <person name="Lipzen A."/>
            <person name="Chen C."/>
            <person name="Yan M."/>
            <person name="Daum C."/>
            <person name="Ng V."/>
            <person name="Clum A."/>
            <person name="Steindorff A."/>
            <person name="Ohm R.A."/>
            <person name="Martin F."/>
            <person name="Silar P."/>
            <person name="Natvig D.O."/>
            <person name="Lalanne C."/>
            <person name="Gautier V."/>
            <person name="Ament-Velasquez S.L."/>
            <person name="Kruys A."/>
            <person name="Hutchinson M.I."/>
            <person name="Powell A.J."/>
            <person name="Barry K."/>
            <person name="Miller A.N."/>
            <person name="Grigoriev I.V."/>
            <person name="Debuchy R."/>
            <person name="Gladieux P."/>
            <person name="Hiltunen Thoren M."/>
            <person name="Johannesson H."/>
        </authorList>
    </citation>
    <scope>NUCLEOTIDE SEQUENCE</scope>
    <source>
        <strain evidence="2">CBS 532.94</strain>
    </source>
</reference>
<reference evidence="2" key="2">
    <citation type="submission" date="2023-05" db="EMBL/GenBank/DDBJ databases">
        <authorList>
            <consortium name="Lawrence Berkeley National Laboratory"/>
            <person name="Steindorff A."/>
            <person name="Hensen N."/>
            <person name="Bonometti L."/>
            <person name="Westerberg I."/>
            <person name="Brannstrom I.O."/>
            <person name="Guillou S."/>
            <person name="Cros-Aarteil S."/>
            <person name="Calhoun S."/>
            <person name="Haridas S."/>
            <person name="Kuo A."/>
            <person name="Mondo S."/>
            <person name="Pangilinan J."/>
            <person name="Riley R."/>
            <person name="Labutti K."/>
            <person name="Andreopoulos B."/>
            <person name="Lipzen A."/>
            <person name="Chen C."/>
            <person name="Yanf M."/>
            <person name="Daum C."/>
            <person name="Ng V."/>
            <person name="Clum A."/>
            <person name="Ohm R."/>
            <person name="Martin F."/>
            <person name="Silar P."/>
            <person name="Natvig D."/>
            <person name="Lalanne C."/>
            <person name="Gautier V."/>
            <person name="Ament-Velasquez S.L."/>
            <person name="Kruys A."/>
            <person name="Hutchinson M.I."/>
            <person name="Powell A.J."/>
            <person name="Barry K."/>
            <person name="Miller A.N."/>
            <person name="Grigoriev I.V."/>
            <person name="Debuchy R."/>
            <person name="Gladieux P."/>
            <person name="Thoren M.H."/>
            <person name="Johannesson H."/>
        </authorList>
    </citation>
    <scope>NUCLEOTIDE SEQUENCE</scope>
    <source>
        <strain evidence="2">CBS 532.94</strain>
    </source>
</reference>
<protein>
    <submittedName>
        <fullName evidence="2">Uncharacterized protein</fullName>
    </submittedName>
</protein>
<evidence type="ECO:0000313" key="3">
    <source>
        <dbReference type="Proteomes" id="UP001303760"/>
    </source>
</evidence>
<keyword evidence="3" id="KW-1185">Reference proteome</keyword>
<comment type="caution">
    <text evidence="2">The sequence shown here is derived from an EMBL/GenBank/DDBJ whole genome shotgun (WGS) entry which is preliminary data.</text>
</comment>
<feature type="non-terminal residue" evidence="2">
    <location>
        <position position="113"/>
    </location>
</feature>
<name>A0AAN7C260_9PEZI</name>
<organism evidence="2 3">
    <name type="scientific">Achaetomium macrosporum</name>
    <dbReference type="NCBI Taxonomy" id="79813"/>
    <lineage>
        <taxon>Eukaryota</taxon>
        <taxon>Fungi</taxon>
        <taxon>Dikarya</taxon>
        <taxon>Ascomycota</taxon>
        <taxon>Pezizomycotina</taxon>
        <taxon>Sordariomycetes</taxon>
        <taxon>Sordariomycetidae</taxon>
        <taxon>Sordariales</taxon>
        <taxon>Chaetomiaceae</taxon>
        <taxon>Achaetomium</taxon>
    </lineage>
</organism>
<dbReference type="EMBL" id="MU860458">
    <property type="protein sequence ID" value="KAK4233865.1"/>
    <property type="molecule type" value="Genomic_DNA"/>
</dbReference>
<keyword evidence="1" id="KW-0732">Signal</keyword>
<proteinExistence type="predicted"/>
<gene>
    <name evidence="2" type="ORF">C8A03DRAFT_38387</name>
</gene>
<evidence type="ECO:0000313" key="2">
    <source>
        <dbReference type="EMBL" id="KAK4233865.1"/>
    </source>
</evidence>